<accession>A0A8H3E056</accession>
<evidence type="ECO:0000313" key="1">
    <source>
        <dbReference type="EMBL" id="CAE7094242.1"/>
    </source>
</evidence>
<proteinExistence type="predicted"/>
<sequence>MAELTQRLVGDKSVLEAVGNMHRERFIADVGLSSFAVTSSAQWETDYNAKAVEMLAWHLYNGTSPNNHSKTQHGTGGNSGKIPIYAVVAQLYSDEK</sequence>
<dbReference type="AlphaFoldDB" id="A0A8H3E056"/>
<protein>
    <submittedName>
        <fullName evidence="1">Uncharacterized protein</fullName>
    </submittedName>
</protein>
<dbReference type="Proteomes" id="UP000663827">
    <property type="component" value="Unassembled WGS sequence"/>
</dbReference>
<evidence type="ECO:0000313" key="2">
    <source>
        <dbReference type="Proteomes" id="UP000663827"/>
    </source>
</evidence>
<reference evidence="1" key="1">
    <citation type="submission" date="2021-01" db="EMBL/GenBank/DDBJ databases">
        <authorList>
            <person name="Kaushik A."/>
        </authorList>
    </citation>
    <scope>NUCLEOTIDE SEQUENCE</scope>
    <source>
        <strain evidence="1">AG5</strain>
    </source>
</reference>
<name>A0A8H3E056_9AGAM</name>
<gene>
    <name evidence="1" type="ORF">RDB_LOCUS34862</name>
</gene>
<comment type="caution">
    <text evidence="1">The sequence shown here is derived from an EMBL/GenBank/DDBJ whole genome shotgun (WGS) entry which is preliminary data.</text>
</comment>
<dbReference type="EMBL" id="CAJNJQ010000681">
    <property type="protein sequence ID" value="CAE7094242.1"/>
    <property type="molecule type" value="Genomic_DNA"/>
</dbReference>
<feature type="non-terminal residue" evidence="1">
    <location>
        <position position="96"/>
    </location>
</feature>
<organism evidence="1 2">
    <name type="scientific">Rhizoctonia solani</name>
    <dbReference type="NCBI Taxonomy" id="456999"/>
    <lineage>
        <taxon>Eukaryota</taxon>
        <taxon>Fungi</taxon>
        <taxon>Dikarya</taxon>
        <taxon>Basidiomycota</taxon>
        <taxon>Agaricomycotina</taxon>
        <taxon>Agaricomycetes</taxon>
        <taxon>Cantharellales</taxon>
        <taxon>Ceratobasidiaceae</taxon>
        <taxon>Rhizoctonia</taxon>
    </lineage>
</organism>